<comment type="similarity">
    <text evidence="1">Belongs to the membrane fusion protein (MFP) (TC 8.A.1) family.</text>
</comment>
<keyword evidence="3" id="KW-0812">Transmembrane</keyword>
<dbReference type="Proteomes" id="UP000093748">
    <property type="component" value="Unassembled WGS sequence"/>
</dbReference>
<dbReference type="EMBL" id="LZTJ01000035">
    <property type="protein sequence ID" value="OBP68853.1"/>
    <property type="molecule type" value="Genomic_DNA"/>
</dbReference>
<dbReference type="GO" id="GO:0015562">
    <property type="term" value="F:efflux transmembrane transporter activity"/>
    <property type="evidence" value="ECO:0007669"/>
    <property type="project" value="TreeGrafter"/>
</dbReference>
<dbReference type="GO" id="GO:1990281">
    <property type="term" value="C:efflux pump complex"/>
    <property type="evidence" value="ECO:0007669"/>
    <property type="project" value="TreeGrafter"/>
</dbReference>
<accession>A0A1A5HNY3</accession>
<keyword evidence="3" id="KW-1133">Transmembrane helix</keyword>
<keyword evidence="3" id="KW-0472">Membrane</keyword>
<dbReference type="PANTHER" id="PTHR30469">
    <property type="entry name" value="MULTIDRUG RESISTANCE PROTEIN MDTA"/>
    <property type="match status" value="1"/>
</dbReference>
<evidence type="ECO:0000259" key="4">
    <source>
        <dbReference type="Pfam" id="PF25917"/>
    </source>
</evidence>
<feature type="domain" description="Multidrug resistance protein MdtA-like barrel-sandwich hybrid" evidence="4">
    <location>
        <begin position="89"/>
        <end position="243"/>
    </location>
</feature>
<dbReference type="Pfam" id="PF25917">
    <property type="entry name" value="BSH_RND"/>
    <property type="match status" value="1"/>
</dbReference>
<dbReference type="Pfam" id="PF25954">
    <property type="entry name" value="Beta-barrel_RND_2"/>
    <property type="match status" value="1"/>
</dbReference>
<reference evidence="7" key="1">
    <citation type="submission" date="2016-06" db="EMBL/GenBank/DDBJ databases">
        <title>NZP2037 Pacbio-Illumina hybrid assembly.</title>
        <authorList>
            <person name="Ramsay J.P."/>
        </authorList>
    </citation>
    <scope>NUCLEOTIDE SEQUENCE [LARGE SCALE GENOMIC DNA]</scope>
    <source>
        <strain evidence="7">R7ANS::ICEMlSym2042</strain>
    </source>
</reference>
<organism evidence="6 7">
    <name type="scientific">Rhizobium loti</name>
    <name type="common">Mesorhizobium loti</name>
    <dbReference type="NCBI Taxonomy" id="381"/>
    <lineage>
        <taxon>Bacteria</taxon>
        <taxon>Pseudomonadati</taxon>
        <taxon>Pseudomonadota</taxon>
        <taxon>Alphaproteobacteria</taxon>
        <taxon>Hyphomicrobiales</taxon>
        <taxon>Phyllobacteriaceae</taxon>
        <taxon>Mesorhizobium</taxon>
    </lineage>
</organism>
<keyword evidence="2" id="KW-0175">Coiled coil</keyword>
<dbReference type="InterPro" id="IPR058792">
    <property type="entry name" value="Beta-barrel_RND_2"/>
</dbReference>
<evidence type="ECO:0000313" key="6">
    <source>
        <dbReference type="EMBL" id="OBP68853.1"/>
    </source>
</evidence>
<dbReference type="GeneID" id="66683460"/>
<dbReference type="PANTHER" id="PTHR30469:SF33">
    <property type="entry name" value="SLR1207 PROTEIN"/>
    <property type="match status" value="1"/>
</dbReference>
<dbReference type="SUPFAM" id="SSF111369">
    <property type="entry name" value="HlyD-like secretion proteins"/>
    <property type="match status" value="1"/>
</dbReference>
<evidence type="ECO:0000259" key="5">
    <source>
        <dbReference type="Pfam" id="PF25954"/>
    </source>
</evidence>
<evidence type="ECO:0000313" key="7">
    <source>
        <dbReference type="Proteomes" id="UP000093748"/>
    </source>
</evidence>
<evidence type="ECO:0000256" key="3">
    <source>
        <dbReference type="SAM" id="Phobius"/>
    </source>
</evidence>
<dbReference type="Gene3D" id="2.40.30.170">
    <property type="match status" value="1"/>
</dbReference>
<sequence length="430" mass="45666">MDQIVNLPKTESVSAIETALGLDKNGRSKTRRRGWLYALLTLIVLAAGLGLYQWYAGTPARIDFTTVPAAKADLTVKVSATGTLQPLTQVDISSQLSGIIRSVSVKENQQVKKGDVLAALDTAKLQVQIERAEASAKGAAANVEDATVTLAENESALVRAAALTKRGMATDQSLEAATATRDRSKAALDSAKANLAIANADLKSQQTDLANSTIYAPIDGIVLTRSVDPGQTVASSLQAPVLFIIAADLRNMELVAAVDEADIGAVKTGQHARFTVDAFPDRPFDAEIRDISYASVTTDGVVTYNARLEVDNNELLLRPGMTATVSVVTRQAKDVLTVPASAFRYRPTQQATRAWSFSDLFTGRMGRPGGNRQRQAATAPTDGSRTLYVLENGRPHAVNVKIGSTDGELTEITSGLDEGAQVITASQLRS</sequence>
<proteinExistence type="inferred from homology"/>
<dbReference type="AlphaFoldDB" id="A0A1A5HNY3"/>
<evidence type="ECO:0000256" key="2">
    <source>
        <dbReference type="SAM" id="Coils"/>
    </source>
</evidence>
<dbReference type="Gene3D" id="2.40.420.20">
    <property type="match status" value="1"/>
</dbReference>
<dbReference type="InterPro" id="IPR058625">
    <property type="entry name" value="MdtA-like_BSH"/>
</dbReference>
<dbReference type="RefSeq" id="WP_010910132.1">
    <property type="nucleotide sequence ID" value="NZ_LZTH01000048.1"/>
</dbReference>
<evidence type="ECO:0000256" key="1">
    <source>
        <dbReference type="ARBA" id="ARBA00009477"/>
    </source>
</evidence>
<feature type="transmembrane region" description="Helical" evidence="3">
    <location>
        <begin position="34"/>
        <end position="55"/>
    </location>
</feature>
<feature type="coiled-coil region" evidence="2">
    <location>
        <begin position="174"/>
        <end position="208"/>
    </location>
</feature>
<dbReference type="InterPro" id="IPR006143">
    <property type="entry name" value="RND_pump_MFP"/>
</dbReference>
<protein>
    <submittedName>
        <fullName evidence="6">Efflux transporter periplasmic adaptor subunit</fullName>
    </submittedName>
</protein>
<name>A0A1A5HNY3_RHILI</name>
<dbReference type="NCBIfam" id="TIGR01730">
    <property type="entry name" value="RND_mfp"/>
    <property type="match status" value="1"/>
</dbReference>
<gene>
    <name evidence="6" type="ORF">BAE39_25905</name>
</gene>
<dbReference type="Gene3D" id="2.40.50.100">
    <property type="match status" value="2"/>
</dbReference>
<dbReference type="OrthoDB" id="9791520at2"/>
<feature type="domain" description="CusB-like beta-barrel" evidence="5">
    <location>
        <begin position="254"/>
        <end position="329"/>
    </location>
</feature>
<comment type="caution">
    <text evidence="6">The sequence shown here is derived from an EMBL/GenBank/DDBJ whole genome shotgun (WGS) entry which is preliminary data.</text>
</comment>